<evidence type="ECO:0000313" key="3">
    <source>
        <dbReference type="Proteomes" id="UP001372834"/>
    </source>
</evidence>
<proteinExistence type="predicted"/>
<evidence type="ECO:0000313" key="2">
    <source>
        <dbReference type="EMBL" id="KAK6626269.1"/>
    </source>
</evidence>
<sequence>MNIRSHTGGKEDDLQQKIHNERRGKTKNKENLKLGREAHPTPEAHPGGPIKNPRRNKRSTSLAKRARSDITFGKWPRYEDLETRHQTCQKAHFLTPGEWYRWAVDRQRRFLLRKAACQVRIRYLIA</sequence>
<gene>
    <name evidence="2" type="ORF">RUM43_006576</name>
</gene>
<feature type="compositionally biased region" description="Basic and acidic residues" evidence="1">
    <location>
        <begin position="8"/>
        <end position="42"/>
    </location>
</feature>
<organism evidence="2 3">
    <name type="scientific">Polyplax serrata</name>
    <name type="common">Common mouse louse</name>
    <dbReference type="NCBI Taxonomy" id="468196"/>
    <lineage>
        <taxon>Eukaryota</taxon>
        <taxon>Metazoa</taxon>
        <taxon>Ecdysozoa</taxon>
        <taxon>Arthropoda</taxon>
        <taxon>Hexapoda</taxon>
        <taxon>Insecta</taxon>
        <taxon>Pterygota</taxon>
        <taxon>Neoptera</taxon>
        <taxon>Paraneoptera</taxon>
        <taxon>Psocodea</taxon>
        <taxon>Troctomorpha</taxon>
        <taxon>Phthiraptera</taxon>
        <taxon>Anoplura</taxon>
        <taxon>Polyplacidae</taxon>
        <taxon>Polyplax</taxon>
    </lineage>
</organism>
<feature type="region of interest" description="Disordered" evidence="1">
    <location>
        <begin position="1"/>
        <end position="68"/>
    </location>
</feature>
<evidence type="ECO:0000256" key="1">
    <source>
        <dbReference type="SAM" id="MobiDB-lite"/>
    </source>
</evidence>
<dbReference type="AlphaFoldDB" id="A0AAN8NYE8"/>
<accession>A0AAN8NYE8</accession>
<name>A0AAN8NYE8_POLSC</name>
<reference evidence="2 3" key="1">
    <citation type="submission" date="2023-10" db="EMBL/GenBank/DDBJ databases">
        <title>Genomes of two closely related lineages of the louse Polyplax serrata with different host specificities.</title>
        <authorList>
            <person name="Martinu J."/>
            <person name="Tarabai H."/>
            <person name="Stefka J."/>
            <person name="Hypsa V."/>
        </authorList>
    </citation>
    <scope>NUCLEOTIDE SEQUENCE [LARGE SCALE GENOMIC DNA]</scope>
    <source>
        <strain evidence="2">HR10_N</strain>
    </source>
</reference>
<dbReference type="Proteomes" id="UP001372834">
    <property type="component" value="Unassembled WGS sequence"/>
</dbReference>
<comment type="caution">
    <text evidence="2">The sequence shown here is derived from an EMBL/GenBank/DDBJ whole genome shotgun (WGS) entry which is preliminary data.</text>
</comment>
<protein>
    <submittedName>
        <fullName evidence="2">Uncharacterized protein</fullName>
    </submittedName>
</protein>
<dbReference type="EMBL" id="JAWJWE010000037">
    <property type="protein sequence ID" value="KAK6626269.1"/>
    <property type="molecule type" value="Genomic_DNA"/>
</dbReference>